<dbReference type="Proteomes" id="UP000184384">
    <property type="component" value="Unassembled WGS sequence"/>
</dbReference>
<dbReference type="InterPro" id="IPR042095">
    <property type="entry name" value="SUMF_sf"/>
</dbReference>
<reference evidence="5" key="1">
    <citation type="submission" date="2016-11" db="EMBL/GenBank/DDBJ databases">
        <authorList>
            <person name="Varghese N."/>
            <person name="Submissions S."/>
        </authorList>
    </citation>
    <scope>NUCLEOTIDE SEQUENCE [LARGE SCALE GENOMIC DNA]</scope>
    <source>
        <strain evidence="5">DSM 19729</strain>
    </source>
</reference>
<dbReference type="SUPFAM" id="SSF56436">
    <property type="entry name" value="C-type lectin-like"/>
    <property type="match status" value="1"/>
</dbReference>
<proteinExistence type="predicted"/>
<accession>A0A1M5N5I5</accession>
<feature type="domain" description="Sulfatase-modifying factor enzyme-like" evidence="2">
    <location>
        <begin position="61"/>
        <end position="367"/>
    </location>
</feature>
<dbReference type="EMBL" id="PVUB01000003">
    <property type="protein sequence ID" value="PRZ25198.1"/>
    <property type="molecule type" value="Genomic_DNA"/>
</dbReference>
<dbReference type="InterPro" id="IPR005532">
    <property type="entry name" value="SUMF_dom"/>
</dbReference>
<evidence type="ECO:0000313" key="5">
    <source>
        <dbReference type="Proteomes" id="UP000184384"/>
    </source>
</evidence>
<gene>
    <name evidence="3" type="ORF">BC624_103284</name>
    <name evidence="4" type="ORF">SAMN05443373_104284</name>
</gene>
<feature type="region of interest" description="Disordered" evidence="1">
    <location>
        <begin position="29"/>
        <end position="49"/>
    </location>
</feature>
<dbReference type="Gene3D" id="3.90.1580.10">
    <property type="entry name" value="paralog of FGE (formylglycine-generating enzyme)"/>
    <property type="match status" value="1"/>
</dbReference>
<dbReference type="EMBL" id="FQWO01000004">
    <property type="protein sequence ID" value="SHG84808.1"/>
    <property type="molecule type" value="Genomic_DNA"/>
</dbReference>
<dbReference type="AlphaFoldDB" id="A0A1M5N5I5"/>
<dbReference type="RefSeq" id="WP_072942715.1">
    <property type="nucleotide sequence ID" value="NZ_FQWO01000004.1"/>
</dbReference>
<keyword evidence="6" id="KW-1185">Reference proteome</keyword>
<dbReference type="PANTHER" id="PTHR23150">
    <property type="entry name" value="SULFATASE MODIFYING FACTOR 1, 2"/>
    <property type="match status" value="1"/>
</dbReference>
<dbReference type="InterPro" id="IPR051043">
    <property type="entry name" value="Sulfatase_Mod_Factor_Kinase"/>
</dbReference>
<dbReference type="PANTHER" id="PTHR23150:SF19">
    <property type="entry name" value="FORMYLGLYCINE-GENERATING ENZYME"/>
    <property type="match status" value="1"/>
</dbReference>
<evidence type="ECO:0000256" key="1">
    <source>
        <dbReference type="SAM" id="MobiDB-lite"/>
    </source>
</evidence>
<dbReference type="PROSITE" id="PS51257">
    <property type="entry name" value="PROKAR_LIPOPROTEIN"/>
    <property type="match status" value="1"/>
</dbReference>
<sequence length="371" mass="41787">MRYQTFTLGLLLLTMYACGKKEEKKAKMTNTDTMSCESSLPSRFSATNNTNSISESKTVSYEGMVQIPSGEFLMGASDDEGRQDEYPQHRVKINAFWMDATEVTNAQFEKFVKATGYVTTAEIKPDWEEIKKQLPPGTPKPDESLLVAASLVFTPTATAVDLNDASQWWRWTEGANWKHPQGPKSDIKGKENYPVVHISWDDANAYSKWAGKRLPTEAEWEYASRGGLIDKKYFWGNEDPEKGKPKANIWQGKFPYLNMAKDKFAGASPVKSFVPNRYGLYDMAGNVWEWCSDWYTPDYYKDLSRSIATNPKGPSKSYDPMEPTVPKKVVRGGSFLCNASYCKGYRVTARMKSSPDTGLGHTGFRCVADIK</sequence>
<evidence type="ECO:0000313" key="6">
    <source>
        <dbReference type="Proteomes" id="UP000237771"/>
    </source>
</evidence>
<evidence type="ECO:0000313" key="4">
    <source>
        <dbReference type="EMBL" id="SHG84808.1"/>
    </source>
</evidence>
<name>A0A1M5N5I5_9FLAO</name>
<protein>
    <submittedName>
        <fullName evidence="3">Formylglycine-generating enzyme required for sulfatase activity</fullName>
    </submittedName>
    <submittedName>
        <fullName evidence="4">Formylglycine-generating enzyme, required for sulfatase activity, contains SUMF1/FGE domain</fullName>
    </submittedName>
</protein>
<dbReference type="GO" id="GO:0120147">
    <property type="term" value="F:formylglycine-generating oxidase activity"/>
    <property type="evidence" value="ECO:0007669"/>
    <property type="project" value="TreeGrafter"/>
</dbReference>
<dbReference type="Proteomes" id="UP000237771">
    <property type="component" value="Unassembled WGS sequence"/>
</dbReference>
<dbReference type="STRING" id="280093.SAMN05443373_104284"/>
<evidence type="ECO:0000313" key="3">
    <source>
        <dbReference type="EMBL" id="PRZ25198.1"/>
    </source>
</evidence>
<dbReference type="Pfam" id="PF03781">
    <property type="entry name" value="FGE-sulfatase"/>
    <property type="match status" value="1"/>
</dbReference>
<organism evidence="4 5">
    <name type="scientific">Flavobacterium granuli</name>
    <dbReference type="NCBI Taxonomy" id="280093"/>
    <lineage>
        <taxon>Bacteria</taxon>
        <taxon>Pseudomonadati</taxon>
        <taxon>Bacteroidota</taxon>
        <taxon>Flavobacteriia</taxon>
        <taxon>Flavobacteriales</taxon>
        <taxon>Flavobacteriaceae</taxon>
        <taxon>Flavobacterium</taxon>
    </lineage>
</organism>
<dbReference type="InterPro" id="IPR016187">
    <property type="entry name" value="CTDL_fold"/>
</dbReference>
<reference evidence="3 6" key="3">
    <citation type="submission" date="2018-03" db="EMBL/GenBank/DDBJ databases">
        <title>Genomic Encyclopedia of Archaeal and Bacterial Type Strains, Phase II (KMG-II): from individual species to whole genera.</title>
        <authorList>
            <person name="Goeker M."/>
        </authorList>
    </citation>
    <scope>NUCLEOTIDE SEQUENCE [LARGE SCALE GENOMIC DNA]</scope>
    <source>
        <strain evidence="3 6">DSM 17797</strain>
    </source>
</reference>
<reference evidence="4" key="2">
    <citation type="submission" date="2016-11" db="EMBL/GenBank/DDBJ databases">
        <authorList>
            <person name="Jaros S."/>
            <person name="Januszkiewicz K."/>
            <person name="Wedrychowicz H."/>
        </authorList>
    </citation>
    <scope>NUCLEOTIDE SEQUENCE [LARGE SCALE GENOMIC DNA]</scope>
    <source>
        <strain evidence="4">DSM 19729</strain>
    </source>
</reference>
<evidence type="ECO:0000259" key="2">
    <source>
        <dbReference type="Pfam" id="PF03781"/>
    </source>
</evidence>